<keyword evidence="5" id="KW-1185">Reference proteome</keyword>
<evidence type="ECO:0000256" key="1">
    <source>
        <dbReference type="ARBA" id="ARBA00022679"/>
    </source>
</evidence>
<dbReference type="PANTHER" id="PTHR23416">
    <property type="entry name" value="SIALIC ACID SYNTHASE-RELATED"/>
    <property type="match status" value="1"/>
</dbReference>
<dbReference type="InterPro" id="IPR011004">
    <property type="entry name" value="Trimer_LpxA-like_sf"/>
</dbReference>
<dbReference type="Proteomes" id="UP000295499">
    <property type="component" value="Unassembled WGS sequence"/>
</dbReference>
<dbReference type="InterPro" id="IPR051159">
    <property type="entry name" value="Hexapeptide_acetyltransf"/>
</dbReference>
<gene>
    <name evidence="4" type="ORF">CLV32_3080</name>
</gene>
<evidence type="ECO:0000313" key="5">
    <source>
        <dbReference type="Proteomes" id="UP000295499"/>
    </source>
</evidence>
<evidence type="ECO:0000256" key="2">
    <source>
        <dbReference type="ARBA" id="ARBA00022737"/>
    </source>
</evidence>
<dbReference type="AlphaFoldDB" id="A0A4R6IJ13"/>
<keyword evidence="3" id="KW-0012">Acyltransferase</keyword>
<accession>A0A4R6IJ13</accession>
<dbReference type="GO" id="GO:0016746">
    <property type="term" value="F:acyltransferase activity"/>
    <property type="evidence" value="ECO:0007669"/>
    <property type="project" value="UniProtKB-KW"/>
</dbReference>
<evidence type="ECO:0000313" key="4">
    <source>
        <dbReference type="EMBL" id="TDO21971.1"/>
    </source>
</evidence>
<name>A0A4R6IJ13_9SPHI</name>
<reference evidence="4 5" key="1">
    <citation type="submission" date="2019-03" db="EMBL/GenBank/DDBJ databases">
        <title>Genomic Encyclopedia of Archaeal and Bacterial Type Strains, Phase II (KMG-II): from individual species to whole genera.</title>
        <authorList>
            <person name="Goeker M."/>
        </authorList>
    </citation>
    <scope>NUCLEOTIDE SEQUENCE [LARGE SCALE GENOMIC DNA]</scope>
    <source>
        <strain evidence="4 5">DSM 19034</strain>
    </source>
</reference>
<dbReference type="SUPFAM" id="SSF51161">
    <property type="entry name" value="Trimeric LpxA-like enzymes"/>
    <property type="match status" value="1"/>
</dbReference>
<dbReference type="PROSITE" id="PS00101">
    <property type="entry name" value="HEXAPEP_TRANSFERASES"/>
    <property type="match status" value="1"/>
</dbReference>
<organism evidence="4 5">
    <name type="scientific">Pedobacter duraquae</name>
    <dbReference type="NCBI Taxonomy" id="425511"/>
    <lineage>
        <taxon>Bacteria</taxon>
        <taxon>Pseudomonadati</taxon>
        <taxon>Bacteroidota</taxon>
        <taxon>Sphingobacteriia</taxon>
        <taxon>Sphingobacteriales</taxon>
        <taxon>Sphingobacteriaceae</taxon>
        <taxon>Pedobacter</taxon>
    </lineage>
</organism>
<dbReference type="OrthoDB" id="9801697at2"/>
<comment type="caution">
    <text evidence="4">The sequence shown here is derived from an EMBL/GenBank/DDBJ whole genome shotgun (WGS) entry which is preliminary data.</text>
</comment>
<keyword evidence="2" id="KW-0677">Repeat</keyword>
<sequence>MRNFLSFIVQKGIIWLSSIFTLSLVTGVKSRINSYYTIWLKREFRFFGANSGINRPIYLNGGKYITIGQDFHCDQRLRLEAIDEYEGIKYDPEIIIGNHVMIQKDCHIGAINKIQIGHGVLIASKVFISDHSHGEATSLSIKIPPLKRPLFSKGPVIIEDNVWIGEGVIILPGVTIGENSIIAAGSVVTKSIPSNCVAAGSPTKIIKELD</sequence>
<evidence type="ECO:0000256" key="3">
    <source>
        <dbReference type="ARBA" id="ARBA00023315"/>
    </source>
</evidence>
<protein>
    <submittedName>
        <fullName evidence="4">Acetyltransferase-like isoleucine patch superfamily enzyme</fullName>
    </submittedName>
</protein>
<keyword evidence="1 4" id="KW-0808">Transferase</keyword>
<dbReference type="InterPro" id="IPR001451">
    <property type="entry name" value="Hexapep"/>
</dbReference>
<dbReference type="RefSeq" id="WP_133556902.1">
    <property type="nucleotide sequence ID" value="NZ_SNWM01000003.1"/>
</dbReference>
<proteinExistence type="predicted"/>
<dbReference type="Gene3D" id="2.160.10.10">
    <property type="entry name" value="Hexapeptide repeat proteins"/>
    <property type="match status" value="1"/>
</dbReference>
<dbReference type="CDD" id="cd04647">
    <property type="entry name" value="LbH_MAT_like"/>
    <property type="match status" value="1"/>
</dbReference>
<dbReference type="EMBL" id="SNWM01000003">
    <property type="protein sequence ID" value="TDO21971.1"/>
    <property type="molecule type" value="Genomic_DNA"/>
</dbReference>
<dbReference type="Pfam" id="PF00132">
    <property type="entry name" value="Hexapep"/>
    <property type="match status" value="1"/>
</dbReference>
<dbReference type="InterPro" id="IPR018357">
    <property type="entry name" value="Hexapep_transf_CS"/>
</dbReference>